<comment type="caution">
    <text evidence="1">The sequence shown here is derived from an EMBL/GenBank/DDBJ whole genome shotgun (WGS) entry which is preliminary data.</text>
</comment>
<proteinExistence type="predicted"/>
<evidence type="ECO:0000313" key="2">
    <source>
        <dbReference type="Proteomes" id="UP000295064"/>
    </source>
</evidence>
<dbReference type="EMBL" id="SNWX01000004">
    <property type="protein sequence ID" value="TDO94193.1"/>
    <property type="molecule type" value="Genomic_DNA"/>
</dbReference>
<reference evidence="1 2" key="1">
    <citation type="submission" date="2019-03" db="EMBL/GenBank/DDBJ databases">
        <title>Subsurface microbial communities from deep shales in Ohio and West Virginia, USA.</title>
        <authorList>
            <person name="Wrighton K."/>
        </authorList>
    </citation>
    <scope>NUCLEOTIDE SEQUENCE [LARGE SCALE GENOMIC DNA]</scope>
    <source>
        <strain evidence="1 2">MA284_T2</strain>
    </source>
</reference>
<dbReference type="InterPro" id="IPR014710">
    <property type="entry name" value="RmlC-like_jellyroll"/>
</dbReference>
<name>A0A4R6LZE4_9FIRM</name>
<protein>
    <submittedName>
        <fullName evidence="1">Uncharacterized protein</fullName>
    </submittedName>
</protein>
<dbReference type="Gene3D" id="2.60.120.10">
    <property type="entry name" value="Jelly Rolls"/>
    <property type="match status" value="1"/>
</dbReference>
<gene>
    <name evidence="1" type="ORF">DFR79_104159</name>
</gene>
<dbReference type="OrthoDB" id="9798066at2"/>
<evidence type="ECO:0000313" key="1">
    <source>
        <dbReference type="EMBL" id="TDO94193.1"/>
    </source>
</evidence>
<accession>A0A4R6LZE4</accession>
<dbReference type="SUPFAM" id="SSF51182">
    <property type="entry name" value="RmlC-like cupins"/>
    <property type="match status" value="1"/>
</dbReference>
<dbReference type="AlphaFoldDB" id="A0A4R6LZE4"/>
<dbReference type="RefSeq" id="WP_133514306.1">
    <property type="nucleotide sequence ID" value="NZ_SNWX01000004.1"/>
</dbReference>
<sequence>MNVLKSDTLGYKMIFSNQRWGVGYKNYSPQQDLVWQRHFESDEGFILLSGKCCLLTKNEGKIDINWLEKSKFYLVKKNEWHFNLMFKDAEIFIVENNDVSESNTENVKLTESEQKFLNKNEEILDLLKEFS</sequence>
<dbReference type="InterPro" id="IPR011051">
    <property type="entry name" value="RmlC_Cupin_sf"/>
</dbReference>
<organism evidence="1 2">
    <name type="scientific">Halanaerobium saccharolyticum</name>
    <dbReference type="NCBI Taxonomy" id="43595"/>
    <lineage>
        <taxon>Bacteria</taxon>
        <taxon>Bacillati</taxon>
        <taxon>Bacillota</taxon>
        <taxon>Clostridia</taxon>
        <taxon>Halanaerobiales</taxon>
        <taxon>Halanaerobiaceae</taxon>
        <taxon>Halanaerobium</taxon>
    </lineage>
</organism>
<dbReference type="Proteomes" id="UP000295064">
    <property type="component" value="Unassembled WGS sequence"/>
</dbReference>